<evidence type="ECO:0000313" key="1">
    <source>
        <dbReference type="EMBL" id="GLH43500.1"/>
    </source>
</evidence>
<dbReference type="Proteomes" id="UP001145022">
    <property type="component" value="Unassembled WGS sequence"/>
</dbReference>
<comment type="caution">
    <text evidence="1">The sequence shown here is derived from an EMBL/GenBank/DDBJ whole genome shotgun (WGS) entry which is preliminary data.</text>
</comment>
<accession>A0ABQ5PJ93</accession>
<reference evidence="1" key="2">
    <citation type="submission" date="2022-11" db="EMBL/GenBank/DDBJ databases">
        <title>Draft genome sequencing of Pseudomonas atacamensis RS3R1.</title>
        <authorList>
            <person name="Furuya T."/>
            <person name="Kaneko H."/>
        </authorList>
    </citation>
    <scope>NUCLEOTIDE SEQUENCE</scope>
    <source>
        <strain evidence="1">RS3R-1</strain>
    </source>
</reference>
<name>A0ABQ5PJ93_9PSED</name>
<reference evidence="1" key="3">
    <citation type="journal article" date="2023" name="J. Biotechnol.">
        <title>Draft Genome Sequences of Endophytic Pseudomonas Strains, Isolated from the Interior of Brassicaceae Plants.</title>
        <authorList>
            <person name="Kaneko H."/>
            <person name="Furuya T."/>
        </authorList>
    </citation>
    <scope>NUCLEOTIDE SEQUENCE</scope>
    <source>
        <strain evidence="1">RS3R-1</strain>
    </source>
</reference>
<protein>
    <submittedName>
        <fullName evidence="1">Uncharacterized protein</fullName>
    </submittedName>
</protein>
<proteinExistence type="predicted"/>
<reference evidence="1" key="1">
    <citation type="journal article" date="2021" name="Sci. Rep.">
        <title>An efficient direct screening system for microorganisms that activate plant immune responses based on plant-microbe interactions using cultured plant cells.</title>
        <authorList>
            <person name="Kurokawa M."/>
            <person name="Nakano M."/>
            <person name="Kitahata N."/>
            <person name="Kuchitsu K."/>
            <person name="Furuya T."/>
        </authorList>
    </citation>
    <scope>NUCLEOTIDE SEQUENCE</scope>
    <source>
        <strain evidence="1">RS3R-1</strain>
    </source>
</reference>
<sequence length="740" mass="81779">MSQPLDENRILALSPPFIQGKVELQTPENYHGGISLDTVKDDMRVFVDPWISMALKDECQMSYDGVIVGTIPVDENNLNKRLEFKIPRAQVTNGAALVFYTVKRLGQEPVSSEPVLRMWVQLTRPGGLDRDSEDGHSGLLYTLSPDPSQGVDAEMARREIRMLIVPYENIAVFDTIRCGWGDQVVTYYPVTREQIEDPVNNPIIVTFTEKVIRDQGNGRNIEVRYQVFDRVNNFPVPEAPWSKVTYVNVDLSISRLPTPTIWVNNQNVTTIDLKVLGTSDADARVYFTPPDFQIGDEVELRCTGQTPEGVPVTIGPLVHTVGAVPGHFDFKLANASIRAMVNGSATTNYKLLRANVPARPSNDVVVPVTGEVSQLKPPKVVEAPDYKLDPNRHQNGFTVVFDTAAFDANHEVKLEIAGTPGAGSVPPQQKPVAGQSKVQFDIDFSVTGANLQRSVELIYSLIVNGQPTPAQSVILVIGELLQSSMPMPKLEGFDGEVLDIGLIKDDTKVLCGAWPFQCAGCPIWLEYVETFAGGGERVKQQFGGAAHDQEVGLSYLAEVEWLRGCKADSRLVVVLKVGLNEGAVESETVACRVRSYGVKAGLDDLTTFDNYDWNHWAISSNREAVKISLSGNEYFVESVPHHQNPTHHSTFMSKCYQKIDTGAALQFSFDYRTRDPKIVIFTHNGQKMLGEELAASVSWRSITVRFNVAEPLTPNILLLSLSLSGYGQVIHLKNLKLKKT</sequence>
<evidence type="ECO:0000313" key="2">
    <source>
        <dbReference type="Proteomes" id="UP001145022"/>
    </source>
</evidence>
<dbReference type="RefSeq" id="WP_281121224.1">
    <property type="nucleotide sequence ID" value="NZ_BSCQ01000033.1"/>
</dbReference>
<dbReference type="EMBL" id="BSCQ01000033">
    <property type="protein sequence ID" value="GLH43500.1"/>
    <property type="molecule type" value="Genomic_DNA"/>
</dbReference>
<organism evidence="1 2">
    <name type="scientific">Pseudomonas atacamensis</name>
    <dbReference type="NCBI Taxonomy" id="2565368"/>
    <lineage>
        <taxon>Bacteria</taxon>
        <taxon>Pseudomonadati</taxon>
        <taxon>Pseudomonadota</taxon>
        <taxon>Gammaproteobacteria</taxon>
        <taxon>Pseudomonadales</taxon>
        <taxon>Pseudomonadaceae</taxon>
        <taxon>Pseudomonas</taxon>
    </lineage>
</organism>
<keyword evidence="2" id="KW-1185">Reference proteome</keyword>
<gene>
    <name evidence="1" type="ORF">RS3R1_25880</name>
</gene>